<dbReference type="Proteomes" id="UP001500192">
    <property type="component" value="Unassembled WGS sequence"/>
</dbReference>
<keyword evidence="3" id="KW-1185">Reference proteome</keyword>
<sequence length="84" mass="9130">MFVQQGQDAAIPVGQTAARSGHGRRRHAPPQPRGCVMRTVVHRVWHRSRAYYDALTCNNTAGTRQVGSATLRGLPNGIPNGIPM</sequence>
<name>A0ABP9QY61_9PSEU</name>
<evidence type="ECO:0000256" key="1">
    <source>
        <dbReference type="SAM" id="MobiDB-lite"/>
    </source>
</evidence>
<gene>
    <name evidence="2" type="ORF">GCM10023214_45970</name>
</gene>
<evidence type="ECO:0000313" key="2">
    <source>
        <dbReference type="EMBL" id="GAA5169202.1"/>
    </source>
</evidence>
<proteinExistence type="predicted"/>
<organism evidence="2 3">
    <name type="scientific">Amycolatopsis dongchuanensis</name>
    <dbReference type="NCBI Taxonomy" id="1070866"/>
    <lineage>
        <taxon>Bacteria</taxon>
        <taxon>Bacillati</taxon>
        <taxon>Actinomycetota</taxon>
        <taxon>Actinomycetes</taxon>
        <taxon>Pseudonocardiales</taxon>
        <taxon>Pseudonocardiaceae</taxon>
        <taxon>Amycolatopsis</taxon>
    </lineage>
</organism>
<comment type="caution">
    <text evidence="2">The sequence shown here is derived from an EMBL/GenBank/DDBJ whole genome shotgun (WGS) entry which is preliminary data.</text>
</comment>
<protein>
    <submittedName>
        <fullName evidence="2">Uncharacterized protein</fullName>
    </submittedName>
</protein>
<dbReference type="EMBL" id="BAABIB010000085">
    <property type="protein sequence ID" value="GAA5169202.1"/>
    <property type="molecule type" value="Genomic_DNA"/>
</dbReference>
<feature type="region of interest" description="Disordered" evidence="1">
    <location>
        <begin position="1"/>
        <end position="33"/>
    </location>
</feature>
<evidence type="ECO:0000313" key="3">
    <source>
        <dbReference type="Proteomes" id="UP001500192"/>
    </source>
</evidence>
<reference evidence="3" key="1">
    <citation type="journal article" date="2019" name="Int. J. Syst. Evol. Microbiol.">
        <title>The Global Catalogue of Microorganisms (GCM) 10K type strain sequencing project: providing services to taxonomists for standard genome sequencing and annotation.</title>
        <authorList>
            <consortium name="The Broad Institute Genomics Platform"/>
            <consortium name="The Broad Institute Genome Sequencing Center for Infectious Disease"/>
            <person name="Wu L."/>
            <person name="Ma J."/>
        </authorList>
    </citation>
    <scope>NUCLEOTIDE SEQUENCE [LARGE SCALE GENOMIC DNA]</scope>
    <source>
        <strain evidence="3">JCM 18054</strain>
    </source>
</reference>
<accession>A0ABP9QY61</accession>